<comment type="caution">
    <text evidence="14">The sequence shown here is derived from an EMBL/GenBank/DDBJ whole genome shotgun (WGS) entry which is preliminary data.</text>
</comment>
<dbReference type="InterPro" id="IPR046956">
    <property type="entry name" value="RLP23-like"/>
</dbReference>
<dbReference type="EMBL" id="JBCGBO010000005">
    <property type="protein sequence ID" value="KAK9199303.1"/>
    <property type="molecule type" value="Genomic_DNA"/>
</dbReference>
<reference evidence="14 15" key="1">
    <citation type="submission" date="2024-05" db="EMBL/GenBank/DDBJ databases">
        <title>Haplotype-resolved chromosome-level genome assembly of Huyou (Citrus changshanensis).</title>
        <authorList>
            <person name="Miao C."/>
            <person name="Chen W."/>
            <person name="Wu Y."/>
            <person name="Wang L."/>
            <person name="Zhao S."/>
            <person name="Grierson D."/>
            <person name="Xu C."/>
            <person name="Chen K."/>
        </authorList>
    </citation>
    <scope>NUCLEOTIDE SEQUENCE [LARGE SCALE GENOMIC DNA]</scope>
    <source>
        <strain evidence="14">01-14</strain>
        <tissue evidence="14">Leaf</tissue>
    </source>
</reference>
<evidence type="ECO:0000256" key="9">
    <source>
        <dbReference type="ARBA" id="ARBA00023136"/>
    </source>
</evidence>
<protein>
    <recommendedName>
        <fullName evidence="13">Leucine-rich repeat-containing N-terminal plant-type domain-containing protein</fullName>
    </recommendedName>
</protein>
<dbReference type="FunFam" id="3.80.10.10:FF:000213">
    <property type="entry name" value="Tyrosine-sulfated glycopeptide receptor 1"/>
    <property type="match status" value="1"/>
</dbReference>
<organism evidence="14 15">
    <name type="scientific">Citrus x changshan-huyou</name>
    <dbReference type="NCBI Taxonomy" id="2935761"/>
    <lineage>
        <taxon>Eukaryota</taxon>
        <taxon>Viridiplantae</taxon>
        <taxon>Streptophyta</taxon>
        <taxon>Embryophyta</taxon>
        <taxon>Tracheophyta</taxon>
        <taxon>Spermatophyta</taxon>
        <taxon>Magnoliopsida</taxon>
        <taxon>eudicotyledons</taxon>
        <taxon>Gunneridae</taxon>
        <taxon>Pentapetalae</taxon>
        <taxon>rosids</taxon>
        <taxon>malvids</taxon>
        <taxon>Sapindales</taxon>
        <taxon>Rutaceae</taxon>
        <taxon>Aurantioideae</taxon>
        <taxon>Citrus</taxon>
    </lineage>
</organism>
<dbReference type="PROSITE" id="PS51450">
    <property type="entry name" value="LRR"/>
    <property type="match status" value="4"/>
</dbReference>
<evidence type="ECO:0000256" key="4">
    <source>
        <dbReference type="ARBA" id="ARBA00022614"/>
    </source>
</evidence>
<feature type="transmembrane region" description="Helical" evidence="12">
    <location>
        <begin position="1821"/>
        <end position="1840"/>
    </location>
</feature>
<evidence type="ECO:0000256" key="11">
    <source>
        <dbReference type="ARBA" id="ARBA00023180"/>
    </source>
</evidence>
<comment type="similarity">
    <text evidence="2">Belongs to the RLP family.</text>
</comment>
<feature type="domain" description="Leucine-rich repeat-containing N-terminal plant-type" evidence="13">
    <location>
        <begin position="8"/>
        <end position="26"/>
    </location>
</feature>
<feature type="domain" description="Leucine-rich repeat-containing N-terminal plant-type" evidence="13">
    <location>
        <begin position="978"/>
        <end position="994"/>
    </location>
</feature>
<keyword evidence="15" id="KW-1185">Reference proteome</keyword>
<dbReference type="PANTHER" id="PTHR48061">
    <property type="entry name" value="LEUCINE-RICH REPEAT RECEPTOR PROTEIN KINASE EMS1-LIKE-RELATED"/>
    <property type="match status" value="1"/>
</dbReference>
<name>A0AAP0M8G7_9ROSI</name>
<evidence type="ECO:0000313" key="14">
    <source>
        <dbReference type="EMBL" id="KAK9199303.1"/>
    </source>
</evidence>
<keyword evidence="6" id="KW-0732">Signal</keyword>
<dbReference type="FunFam" id="3.80.10.10:FF:000095">
    <property type="entry name" value="LRR receptor-like serine/threonine-protein kinase GSO1"/>
    <property type="match status" value="3"/>
</dbReference>
<evidence type="ECO:0000256" key="1">
    <source>
        <dbReference type="ARBA" id="ARBA00004251"/>
    </source>
</evidence>
<dbReference type="InterPro" id="IPR032675">
    <property type="entry name" value="LRR_dom_sf"/>
</dbReference>
<keyword evidence="5 12" id="KW-0812">Transmembrane</keyword>
<evidence type="ECO:0000256" key="2">
    <source>
        <dbReference type="ARBA" id="ARBA00009592"/>
    </source>
</evidence>
<dbReference type="InterPro" id="IPR003591">
    <property type="entry name" value="Leu-rich_rpt_typical-subtyp"/>
</dbReference>
<dbReference type="Gene3D" id="3.80.10.10">
    <property type="entry name" value="Ribonuclease Inhibitor"/>
    <property type="match status" value="8"/>
</dbReference>
<evidence type="ECO:0000259" key="13">
    <source>
        <dbReference type="Pfam" id="PF08263"/>
    </source>
</evidence>
<dbReference type="SMART" id="SM00365">
    <property type="entry name" value="LRR_SD22"/>
    <property type="match status" value="11"/>
</dbReference>
<evidence type="ECO:0000256" key="3">
    <source>
        <dbReference type="ARBA" id="ARBA00022475"/>
    </source>
</evidence>
<dbReference type="SMART" id="SM00369">
    <property type="entry name" value="LRR_TYP"/>
    <property type="match status" value="19"/>
</dbReference>
<sequence length="1867" mass="207454">MDIFYPKTNSWTEGTDCRSWDGVTCDNVTGNVIGLDSSCSRLEGSIDDNSSLFHLSHLQSLNLAFNDFGGSQISPVIGRLKELTYLNLSSSYFGGLVPYEISHLSKLTHLELSENDLTIEEKTFDLLVSNLTKLSLLKLEATNLSLIKPFSLINLSSTMTDLDLNRASIQGNFPDEIFRLPNLQALDLHGNNQLTGHLPNSNWSSPLRKLHLSSTNFAGKIPDSIGNLLFLEIVHIGGCNFTGSIPSSIGNLTRATEIVFASNYLTGHLPQHVSGLSYLATLDFSSNSLQGRVPSWLFTLPSLMSINLAWNKLNGPIDPFQSPNSLQEVRLQKNEIHGAIPYSIFQLSNLTHLDLSSNNLSGTVKFDMFSKLQSLQYLYLSNNSLLSFTSSSNMDIKYSLPSLQELNLSNCNINQFPSFLRNSEKLTSLDLSNGRIRGRISKHDSKGWKSLIDLDLSNNLLTHIALHPWKNIKTLDLRNNKIQGSILFEFPSISSLSHNNLSGTIPSCLGNFSTQLIFLDLKNNSLEGHIHDNFANASYLRSLDLNSNKLEGPLPRSLANCRILEVVNVGKNMISDTFPCWLGSLPELKILVLRSNRFYGPLCKSNSTFPFQALRIIDLSHNEFTGSLPRTIFVSMEAMKIVDEMKFGLQYIGGFYYLDSVTVAMKGQDVLLYKILIIFRALDFSSNRFHGEVPEVLGNFKSLKVLNLSHNSLTGNIPASLGNITALESLDLSFNKLHGIIPEQLLAVTALASLNLSYNQLWGRIPRGNQFNTFDNNSYIGNIHLCGEPLTVTCSNDGLPKAPPSASTDHEEDETASWFDWKMAKLGYASGLVIGLSIGYMVLSIGRPRWLVKMVERDQQNKLKNNNVQDRIPDTFVNRSSLTSLDLNSNNQLLLKNDTGRLKGLCVSEFKELKTLRLGHWATVSVPPPTPNGIEWQYNDDVELTVEKYSAALSLINVNDSGYYATCNERVFYPKTYSWTEGTDCCSWDGVTCDNVTGNVIGLDSSCSRLEGSIDDNSSLFHLSHLQSLNLAFNDFGGSQISPEIGRLKELTYLNLSFSYFGGLVPYEISHLSKLTHLELSLNYLLTIEQKTFDLVVNNLTNLSLLNLGNTNMSLIKSFSLLNLSSTMTALDLSGASLHGNFTDEIFRLPNLQALYLYGNSKLTGYLPSSNWSSPLRKLYLSSTNFAGKIPDSIGNLLLLEIVHIEGCSFTGSIPTSIGNLTRATEIVFASNRLTGHLPHHVSGLSYLTTLDLSGNSLQGRVPSWLFTLPSLVSIDLSNNMLNGPIDSFQSPNSLQEVRLQKNEIHGTIPNSIFQLVNLTYLDLTSNNLSGTVKFDMFSKLQSLQYLYLSNNSLLSFTSSSNMDIKYSLPSLQELNLSNCNVNQFPRFLRNSGKLTSLDLSNGRIHGRISKHDSEGWKNLIDLHLSNNFLTHVELHPWQEIKILDLQNNKIQGSILVPPPSTQVFLVSNNKLSGQIPPSICSLSSLQYLSLSHNNLSGTIPSCLGNFSTELIILDLKNNSLEGHIHDTFANASSLRSLDLNSNKLEGPLPRSLANCSVLQVVNVGNNMISDTFPCWLGYLPVLKILVLRSNRFYGPLCKSNSTFTFQALQIIDLSHNEFTGFLPRTIFVSMEAMKNVEEMEFGPQYIGGFYYKDSVTVAMKGRDVLLYKILIIFRAMDFSSNRFNGEIPEVLGNFKSLKVLNLSHNGLTGNIPVSLGIMTALESLDLSFNKLHGRIPEQLLGVTDLASLNLSYNRLRGRIPRGNQFNTFDNDSYVGNIHLCGEPLTVTCSNDGLPKAPPSASTDHEEDETASWFDWKVAKLGFASGVVIGLSIGYILLSIGRPRWLVKMVERDQQKKVRRRRPRDRM</sequence>
<comment type="subcellular location">
    <subcellularLocation>
        <location evidence="1">Cell membrane</location>
        <topology evidence="1">Single-pass type I membrane protein</topology>
    </subcellularLocation>
</comment>
<evidence type="ECO:0000256" key="10">
    <source>
        <dbReference type="ARBA" id="ARBA00023170"/>
    </source>
</evidence>
<dbReference type="Pfam" id="PF13516">
    <property type="entry name" value="LRR_6"/>
    <property type="match status" value="2"/>
</dbReference>
<keyword evidence="3" id="KW-1003">Cell membrane</keyword>
<keyword evidence="4" id="KW-0433">Leucine-rich repeat</keyword>
<keyword evidence="10" id="KW-0675">Receptor</keyword>
<evidence type="ECO:0000256" key="8">
    <source>
        <dbReference type="ARBA" id="ARBA00022989"/>
    </source>
</evidence>
<dbReference type="PRINTS" id="PR00019">
    <property type="entry name" value="LEURICHRPT"/>
</dbReference>
<dbReference type="FunFam" id="3.80.10.10:FF:000111">
    <property type="entry name" value="LRR receptor-like serine/threonine-protein kinase ERECTA"/>
    <property type="match status" value="1"/>
</dbReference>
<accession>A0AAP0M8G7</accession>
<evidence type="ECO:0000256" key="5">
    <source>
        <dbReference type="ARBA" id="ARBA00022692"/>
    </source>
</evidence>
<keyword evidence="7" id="KW-0677">Repeat</keyword>
<dbReference type="Proteomes" id="UP001428341">
    <property type="component" value="Unassembled WGS sequence"/>
</dbReference>
<evidence type="ECO:0000256" key="6">
    <source>
        <dbReference type="ARBA" id="ARBA00022729"/>
    </source>
</evidence>
<evidence type="ECO:0000313" key="15">
    <source>
        <dbReference type="Proteomes" id="UP001428341"/>
    </source>
</evidence>
<evidence type="ECO:0000256" key="12">
    <source>
        <dbReference type="SAM" id="Phobius"/>
    </source>
</evidence>
<dbReference type="GO" id="GO:0005886">
    <property type="term" value="C:plasma membrane"/>
    <property type="evidence" value="ECO:0007669"/>
    <property type="project" value="UniProtKB-SubCell"/>
</dbReference>
<dbReference type="SUPFAM" id="SSF52058">
    <property type="entry name" value="L domain-like"/>
    <property type="match status" value="6"/>
</dbReference>
<keyword evidence="9 12" id="KW-0472">Membrane</keyword>
<dbReference type="Pfam" id="PF13855">
    <property type="entry name" value="LRR_8"/>
    <property type="match status" value="4"/>
</dbReference>
<evidence type="ECO:0000256" key="7">
    <source>
        <dbReference type="ARBA" id="ARBA00022737"/>
    </source>
</evidence>
<dbReference type="PANTHER" id="PTHR48061:SF46">
    <property type="entry name" value="LEUCINE-RICH REPEAT-CONTAINING N-TERMINAL PLANT-TYPE DOMAIN-CONTAINING PROTEIN"/>
    <property type="match status" value="1"/>
</dbReference>
<keyword evidence="11" id="KW-0325">Glycoprotein</keyword>
<proteinExistence type="inferred from homology"/>
<dbReference type="InterPro" id="IPR001611">
    <property type="entry name" value="Leu-rich_rpt"/>
</dbReference>
<dbReference type="Pfam" id="PF00560">
    <property type="entry name" value="LRR_1"/>
    <property type="match status" value="11"/>
</dbReference>
<dbReference type="Pfam" id="PF08263">
    <property type="entry name" value="LRRNT_2"/>
    <property type="match status" value="2"/>
</dbReference>
<gene>
    <name evidence="14" type="ORF">WN944_014492</name>
</gene>
<dbReference type="InterPro" id="IPR013210">
    <property type="entry name" value="LRR_N_plant-typ"/>
</dbReference>
<keyword evidence="8 12" id="KW-1133">Transmembrane helix</keyword>